<keyword evidence="1 5" id="KW-0479">Metal-binding</keyword>
<keyword evidence="3 5" id="KW-0863">Zinc-finger</keyword>
<dbReference type="InterPro" id="IPR000571">
    <property type="entry name" value="Znf_CCCH"/>
</dbReference>
<evidence type="ECO:0000256" key="1">
    <source>
        <dbReference type="ARBA" id="ARBA00022723"/>
    </source>
</evidence>
<evidence type="ECO:0000313" key="9">
    <source>
        <dbReference type="Proteomes" id="UP000326759"/>
    </source>
</evidence>
<sequence>MTPTPITLIENNMGSTGMSRYPWDLDQMEAIGGHIHVGVGKRNSTPANISTMGNLFQGKLTLSQHSQLSSQNQNINGMSSSGEHSGNVNSHRALDRCHSEPLKQVQPVTSSSRYKTELCRPYAETGFCKYGEKCQFAHGSSELRNMPRHPKYKTELCRTFHTTGLCGYGTRCHFIHNADERRLAVINFANLTRVPDEDASLNSITPPGSLHGSPTTSAGTFFGDSFSILSNLGPGDDGKFPLLGLDTPPVSPVESLAGDIESLSLSSPALSDSPSPPLAPQSHQSALSAIMDNARYLRLPIFETLKEL</sequence>
<dbReference type="FunFam" id="4.10.1000.10:FF:000002">
    <property type="entry name" value="Zinc finger protein 36, C3H1 type-like 1"/>
    <property type="match status" value="1"/>
</dbReference>
<evidence type="ECO:0000256" key="6">
    <source>
        <dbReference type="SAM" id="MobiDB-lite"/>
    </source>
</evidence>
<proteinExistence type="predicted"/>
<feature type="region of interest" description="Disordered" evidence="6">
    <location>
        <begin position="66"/>
        <end position="91"/>
    </location>
</feature>
<keyword evidence="9" id="KW-1185">Reference proteome</keyword>
<dbReference type="Pfam" id="PF00642">
    <property type="entry name" value="zf-CCCH"/>
    <property type="match status" value="2"/>
</dbReference>
<dbReference type="SUPFAM" id="SSF90229">
    <property type="entry name" value="CCCH zinc finger"/>
    <property type="match status" value="2"/>
</dbReference>
<feature type="compositionally biased region" description="Polar residues" evidence="6">
    <location>
        <begin position="75"/>
        <end position="90"/>
    </location>
</feature>
<keyword evidence="4 5" id="KW-0862">Zinc</keyword>
<dbReference type="Gene3D" id="4.10.1000.10">
    <property type="entry name" value="Zinc finger, CCCH-type"/>
    <property type="match status" value="2"/>
</dbReference>
<evidence type="ECO:0000259" key="7">
    <source>
        <dbReference type="PROSITE" id="PS50103"/>
    </source>
</evidence>
<protein>
    <submittedName>
        <fullName evidence="8">Protein TIS11</fullName>
    </submittedName>
</protein>
<feature type="domain" description="C3H1-type" evidence="7">
    <location>
        <begin position="113"/>
        <end position="141"/>
    </location>
</feature>
<keyword evidence="2" id="KW-0677">Repeat</keyword>
<dbReference type="PANTHER" id="PTHR12547:SF18">
    <property type="entry name" value="PROTEIN TIS11"/>
    <property type="match status" value="1"/>
</dbReference>
<evidence type="ECO:0000256" key="5">
    <source>
        <dbReference type="PROSITE-ProRule" id="PRU00723"/>
    </source>
</evidence>
<dbReference type="GO" id="GO:0008270">
    <property type="term" value="F:zinc ion binding"/>
    <property type="evidence" value="ECO:0007669"/>
    <property type="project" value="UniProtKB-KW"/>
</dbReference>
<dbReference type="EMBL" id="SEYY01002542">
    <property type="protein sequence ID" value="KAB7504710.1"/>
    <property type="molecule type" value="Genomic_DNA"/>
</dbReference>
<dbReference type="InterPro" id="IPR045877">
    <property type="entry name" value="ZFP36-like"/>
</dbReference>
<dbReference type="InterPro" id="IPR036855">
    <property type="entry name" value="Znf_CCCH_sf"/>
</dbReference>
<dbReference type="Proteomes" id="UP000326759">
    <property type="component" value="Unassembled WGS sequence"/>
</dbReference>
<evidence type="ECO:0000256" key="3">
    <source>
        <dbReference type="ARBA" id="ARBA00022771"/>
    </source>
</evidence>
<evidence type="ECO:0000256" key="2">
    <source>
        <dbReference type="ARBA" id="ARBA00022737"/>
    </source>
</evidence>
<name>A0A5N5TID2_9CRUS</name>
<dbReference type="FunFam" id="4.10.1000.10:FF:000001">
    <property type="entry name" value="zinc finger CCCH domain-containing protein 15-like"/>
    <property type="match status" value="1"/>
</dbReference>
<dbReference type="SMART" id="SM00356">
    <property type="entry name" value="ZnF_C3H1"/>
    <property type="match status" value="2"/>
</dbReference>
<dbReference type="AlphaFoldDB" id="A0A5N5TID2"/>
<gene>
    <name evidence="8" type="primary">Tis11</name>
    <name evidence="8" type="ORF">Anas_01002</name>
</gene>
<comment type="caution">
    <text evidence="8">The sequence shown here is derived from an EMBL/GenBank/DDBJ whole genome shotgun (WGS) entry which is preliminary data.</text>
</comment>
<evidence type="ECO:0000256" key="4">
    <source>
        <dbReference type="ARBA" id="ARBA00022833"/>
    </source>
</evidence>
<reference evidence="8 9" key="1">
    <citation type="journal article" date="2019" name="PLoS Biol.">
        <title>Sex chromosomes control vertical transmission of feminizing Wolbachia symbionts in an isopod.</title>
        <authorList>
            <person name="Becking T."/>
            <person name="Chebbi M.A."/>
            <person name="Giraud I."/>
            <person name="Moumen B."/>
            <person name="Laverre T."/>
            <person name="Caubet Y."/>
            <person name="Peccoud J."/>
            <person name="Gilbert C."/>
            <person name="Cordaux R."/>
        </authorList>
    </citation>
    <scope>NUCLEOTIDE SEQUENCE [LARGE SCALE GENOMIC DNA]</scope>
    <source>
        <strain evidence="8">ANa2</strain>
        <tissue evidence="8">Whole body excluding digestive tract and cuticle</tissue>
    </source>
</reference>
<feature type="domain" description="C3H1-type" evidence="7">
    <location>
        <begin position="151"/>
        <end position="179"/>
    </location>
</feature>
<dbReference type="OrthoDB" id="410307at2759"/>
<feature type="zinc finger region" description="C3H1-type" evidence="5">
    <location>
        <begin position="113"/>
        <end position="141"/>
    </location>
</feature>
<accession>A0A5N5TID2</accession>
<organism evidence="8 9">
    <name type="scientific">Armadillidium nasatum</name>
    <dbReference type="NCBI Taxonomy" id="96803"/>
    <lineage>
        <taxon>Eukaryota</taxon>
        <taxon>Metazoa</taxon>
        <taxon>Ecdysozoa</taxon>
        <taxon>Arthropoda</taxon>
        <taxon>Crustacea</taxon>
        <taxon>Multicrustacea</taxon>
        <taxon>Malacostraca</taxon>
        <taxon>Eumalacostraca</taxon>
        <taxon>Peracarida</taxon>
        <taxon>Isopoda</taxon>
        <taxon>Oniscidea</taxon>
        <taxon>Crinocheta</taxon>
        <taxon>Armadillidiidae</taxon>
        <taxon>Armadillidium</taxon>
    </lineage>
</organism>
<evidence type="ECO:0000313" key="8">
    <source>
        <dbReference type="EMBL" id="KAB7504710.1"/>
    </source>
</evidence>
<feature type="zinc finger region" description="C3H1-type" evidence="5">
    <location>
        <begin position="151"/>
        <end position="179"/>
    </location>
</feature>
<feature type="region of interest" description="Disordered" evidence="6">
    <location>
        <begin position="265"/>
        <end position="284"/>
    </location>
</feature>
<dbReference type="GO" id="GO:0003729">
    <property type="term" value="F:mRNA binding"/>
    <property type="evidence" value="ECO:0007669"/>
    <property type="project" value="InterPro"/>
</dbReference>
<dbReference type="PROSITE" id="PS50103">
    <property type="entry name" value="ZF_C3H1"/>
    <property type="match status" value="2"/>
</dbReference>
<dbReference type="PANTHER" id="PTHR12547">
    <property type="entry name" value="CCCH ZINC FINGER/TIS11-RELATED"/>
    <property type="match status" value="1"/>
</dbReference>